<evidence type="ECO:0000259" key="1">
    <source>
        <dbReference type="Pfam" id="PF00561"/>
    </source>
</evidence>
<name>A0ABR9JAK7_9MICC</name>
<reference evidence="2 3" key="1">
    <citation type="submission" date="2020-10" db="EMBL/GenBank/DDBJ databases">
        <title>Sequencing the genomes of 1000 actinobacteria strains.</title>
        <authorList>
            <person name="Klenk H.-P."/>
        </authorList>
    </citation>
    <scope>NUCLEOTIDE SEQUENCE [LARGE SCALE GENOMIC DNA]</scope>
    <source>
        <strain evidence="2 3">DSM 15666</strain>
    </source>
</reference>
<gene>
    <name evidence="2" type="ORF">H4W27_000080</name>
</gene>
<evidence type="ECO:0000313" key="3">
    <source>
        <dbReference type="Proteomes" id="UP000643525"/>
    </source>
</evidence>
<dbReference type="PANTHER" id="PTHR43798">
    <property type="entry name" value="MONOACYLGLYCEROL LIPASE"/>
    <property type="match status" value="1"/>
</dbReference>
<dbReference type="RefSeq" id="WP_192594186.1">
    <property type="nucleotide sequence ID" value="NZ_JADBED010000001.1"/>
</dbReference>
<dbReference type="Proteomes" id="UP000643525">
    <property type="component" value="Unassembled WGS sequence"/>
</dbReference>
<dbReference type="InterPro" id="IPR050266">
    <property type="entry name" value="AB_hydrolase_sf"/>
</dbReference>
<dbReference type="InterPro" id="IPR029058">
    <property type="entry name" value="AB_hydrolase_fold"/>
</dbReference>
<protein>
    <submittedName>
        <fullName evidence="2">Pimeloyl-ACP methyl ester carboxylesterase</fullName>
    </submittedName>
</protein>
<dbReference type="EMBL" id="JADBED010000001">
    <property type="protein sequence ID" value="MBE1522962.1"/>
    <property type="molecule type" value="Genomic_DNA"/>
</dbReference>
<accession>A0ABR9JAK7</accession>
<dbReference type="SUPFAM" id="SSF53474">
    <property type="entry name" value="alpha/beta-Hydrolases"/>
    <property type="match status" value="1"/>
</dbReference>
<sequence length="278" mass="30255">MGTTERIEVAGRRLNVWRAGERGPVVVLVHGIPTNHLLWHDVVLGLHDRAQIMAVDMLGYGWSDPPQGRRVDIAAQASYVLGLLDVLGIDEAVVVGHDLGGGVAQLLATTSGDRIRGIGIVDGVTFDGWPVPVFAVMKALWPLVGAMPAPLLTAGLDRVLRSLFVHKDRAALYAPWFTAPWGRPGASALLTRHLRALNPGLTQAITPFLPRLSMPVEVVWGRQDSEMKPKYGERLLDAIPSAHLTWVDAHHFVPADTPVPVIEAILRLLERVGTDPRD</sequence>
<dbReference type="InterPro" id="IPR000073">
    <property type="entry name" value="AB_hydrolase_1"/>
</dbReference>
<evidence type="ECO:0000313" key="2">
    <source>
        <dbReference type="EMBL" id="MBE1522962.1"/>
    </source>
</evidence>
<proteinExistence type="predicted"/>
<keyword evidence="3" id="KW-1185">Reference proteome</keyword>
<organism evidence="2 3">
    <name type="scientific">Nesterenkonia lutea</name>
    <dbReference type="NCBI Taxonomy" id="272919"/>
    <lineage>
        <taxon>Bacteria</taxon>
        <taxon>Bacillati</taxon>
        <taxon>Actinomycetota</taxon>
        <taxon>Actinomycetes</taxon>
        <taxon>Micrococcales</taxon>
        <taxon>Micrococcaceae</taxon>
        <taxon>Nesterenkonia</taxon>
    </lineage>
</organism>
<comment type="caution">
    <text evidence="2">The sequence shown here is derived from an EMBL/GenBank/DDBJ whole genome shotgun (WGS) entry which is preliminary data.</text>
</comment>
<feature type="domain" description="AB hydrolase-1" evidence="1">
    <location>
        <begin position="24"/>
        <end position="253"/>
    </location>
</feature>
<dbReference type="Gene3D" id="3.40.50.1820">
    <property type="entry name" value="alpha/beta hydrolase"/>
    <property type="match status" value="1"/>
</dbReference>
<dbReference type="PRINTS" id="PR00111">
    <property type="entry name" value="ABHYDROLASE"/>
</dbReference>
<dbReference type="Pfam" id="PF00561">
    <property type="entry name" value="Abhydrolase_1"/>
    <property type="match status" value="1"/>
</dbReference>
<dbReference type="PANTHER" id="PTHR43798:SF33">
    <property type="entry name" value="HYDROLASE, PUTATIVE (AFU_ORTHOLOGUE AFUA_2G14860)-RELATED"/>
    <property type="match status" value="1"/>
</dbReference>